<evidence type="ECO:0000313" key="3">
    <source>
        <dbReference type="Proteomes" id="UP001279734"/>
    </source>
</evidence>
<keyword evidence="3" id="KW-1185">Reference proteome</keyword>
<accession>A0AAD3S5H9</accession>
<reference evidence="2" key="1">
    <citation type="submission" date="2023-05" db="EMBL/GenBank/DDBJ databases">
        <title>Nepenthes gracilis genome sequencing.</title>
        <authorList>
            <person name="Fukushima K."/>
        </authorList>
    </citation>
    <scope>NUCLEOTIDE SEQUENCE</scope>
    <source>
        <strain evidence="2">SING2019-196</strain>
    </source>
</reference>
<proteinExistence type="predicted"/>
<comment type="caution">
    <text evidence="2">The sequence shown here is derived from an EMBL/GenBank/DDBJ whole genome shotgun (WGS) entry which is preliminary data.</text>
</comment>
<evidence type="ECO:0000256" key="1">
    <source>
        <dbReference type="SAM" id="MobiDB-lite"/>
    </source>
</evidence>
<name>A0AAD3S5H9_NEPGR</name>
<evidence type="ECO:0000313" key="2">
    <source>
        <dbReference type="EMBL" id="GMH04795.1"/>
    </source>
</evidence>
<dbReference type="EMBL" id="BSYO01000005">
    <property type="protein sequence ID" value="GMH04795.1"/>
    <property type="molecule type" value="Genomic_DNA"/>
</dbReference>
<organism evidence="2 3">
    <name type="scientific">Nepenthes gracilis</name>
    <name type="common">Slender pitcher plant</name>
    <dbReference type="NCBI Taxonomy" id="150966"/>
    <lineage>
        <taxon>Eukaryota</taxon>
        <taxon>Viridiplantae</taxon>
        <taxon>Streptophyta</taxon>
        <taxon>Embryophyta</taxon>
        <taxon>Tracheophyta</taxon>
        <taxon>Spermatophyta</taxon>
        <taxon>Magnoliopsida</taxon>
        <taxon>eudicotyledons</taxon>
        <taxon>Gunneridae</taxon>
        <taxon>Pentapetalae</taxon>
        <taxon>Caryophyllales</taxon>
        <taxon>Nepenthaceae</taxon>
        <taxon>Nepenthes</taxon>
    </lineage>
</organism>
<sequence>MWLTCSCGSELLIEPSICGRFARNESGSCYSNDDGLVFNHDGSLCQDADGAVVGGYPIKASGEILIGRIDLGSEPGDALMDSVVDHQHAVFHRKGQQVSVVEALRRGLVTTGVGCLGDDAAPHSIRPITNADRRDALGGDSGPCSNLQHPEDSAAIAFPPANVWELVDLESVNSTIPPSVKPYGVSGVDCLVTSSLGHCTHPNPHAFSSEIGALVSELTSHEVMQKELGIGISQNSQAGTNLVTGATQFAFLGPSVVTGSVLPSEPVAIPLHNRMEA</sequence>
<dbReference type="AlphaFoldDB" id="A0AAD3S5H9"/>
<protein>
    <submittedName>
        <fullName evidence="2">Uncharacterized protein</fullName>
    </submittedName>
</protein>
<dbReference type="Proteomes" id="UP001279734">
    <property type="component" value="Unassembled WGS sequence"/>
</dbReference>
<gene>
    <name evidence="2" type="ORF">Nepgr_006635</name>
</gene>
<feature type="region of interest" description="Disordered" evidence="1">
    <location>
        <begin position="124"/>
        <end position="150"/>
    </location>
</feature>